<evidence type="ECO:0000313" key="3">
    <source>
        <dbReference type="EMBL" id="PON86553.1"/>
    </source>
</evidence>
<gene>
    <name evidence="3" type="ORF">TorRG33x02_176010</name>
</gene>
<reference evidence="4" key="1">
    <citation type="submission" date="2016-06" db="EMBL/GenBank/DDBJ databases">
        <title>Parallel loss of symbiosis genes in relatives of nitrogen-fixing non-legume Parasponia.</title>
        <authorList>
            <person name="Van Velzen R."/>
            <person name="Holmer R."/>
            <person name="Bu F."/>
            <person name="Rutten L."/>
            <person name="Van Zeijl A."/>
            <person name="Liu W."/>
            <person name="Santuari L."/>
            <person name="Cao Q."/>
            <person name="Sharma T."/>
            <person name="Shen D."/>
            <person name="Roswanjaya Y."/>
            <person name="Wardhani T."/>
            <person name="Kalhor M.S."/>
            <person name="Jansen J."/>
            <person name="Van den Hoogen J."/>
            <person name="Gungor B."/>
            <person name="Hartog M."/>
            <person name="Hontelez J."/>
            <person name="Verver J."/>
            <person name="Yang W.-C."/>
            <person name="Schijlen E."/>
            <person name="Repin R."/>
            <person name="Schilthuizen M."/>
            <person name="Schranz E."/>
            <person name="Heidstra R."/>
            <person name="Miyata K."/>
            <person name="Fedorova E."/>
            <person name="Kohlen W."/>
            <person name="Bisseling T."/>
            <person name="Smit S."/>
            <person name="Geurts R."/>
        </authorList>
    </citation>
    <scope>NUCLEOTIDE SEQUENCE [LARGE SCALE GENOMIC DNA]</scope>
    <source>
        <strain evidence="4">cv. RG33-2</strain>
    </source>
</reference>
<proteinExistence type="predicted"/>
<feature type="chain" id="PRO_5015168452" evidence="2">
    <location>
        <begin position="28"/>
        <end position="143"/>
    </location>
</feature>
<name>A0A2P5ELV3_TREOI</name>
<keyword evidence="4" id="KW-1185">Reference proteome</keyword>
<keyword evidence="2" id="KW-0732">Signal</keyword>
<feature type="signal peptide" evidence="2">
    <location>
        <begin position="1"/>
        <end position="27"/>
    </location>
</feature>
<sequence>MAKSHPNTALLLFFFPFLLLLQSPSSSSSSAARLLIGNPAENLAAAAADEPALLNLVLPGVVDVVISDLQAVRTSPEEDSPAGAGERYLRCGSGSSSRRQVGATGFQALRLCGKGGQLLMSMLPKGGGVPPSAPSRRTNGNNN</sequence>
<dbReference type="EMBL" id="JXTC01000130">
    <property type="protein sequence ID" value="PON86553.1"/>
    <property type="molecule type" value="Genomic_DNA"/>
</dbReference>
<protein>
    <submittedName>
        <fullName evidence="3">Uncharacterized protein</fullName>
    </submittedName>
</protein>
<organism evidence="3 4">
    <name type="scientific">Trema orientale</name>
    <name type="common">Charcoal tree</name>
    <name type="synonym">Celtis orientalis</name>
    <dbReference type="NCBI Taxonomy" id="63057"/>
    <lineage>
        <taxon>Eukaryota</taxon>
        <taxon>Viridiplantae</taxon>
        <taxon>Streptophyta</taxon>
        <taxon>Embryophyta</taxon>
        <taxon>Tracheophyta</taxon>
        <taxon>Spermatophyta</taxon>
        <taxon>Magnoliopsida</taxon>
        <taxon>eudicotyledons</taxon>
        <taxon>Gunneridae</taxon>
        <taxon>Pentapetalae</taxon>
        <taxon>rosids</taxon>
        <taxon>fabids</taxon>
        <taxon>Rosales</taxon>
        <taxon>Cannabaceae</taxon>
        <taxon>Trema</taxon>
    </lineage>
</organism>
<evidence type="ECO:0000313" key="4">
    <source>
        <dbReference type="Proteomes" id="UP000237000"/>
    </source>
</evidence>
<comment type="caution">
    <text evidence="3">The sequence shown here is derived from an EMBL/GenBank/DDBJ whole genome shotgun (WGS) entry which is preliminary data.</text>
</comment>
<feature type="region of interest" description="Disordered" evidence="1">
    <location>
        <begin position="72"/>
        <end position="99"/>
    </location>
</feature>
<accession>A0A2P5ELV3</accession>
<evidence type="ECO:0000256" key="2">
    <source>
        <dbReference type="SAM" id="SignalP"/>
    </source>
</evidence>
<dbReference type="Proteomes" id="UP000237000">
    <property type="component" value="Unassembled WGS sequence"/>
</dbReference>
<feature type="region of interest" description="Disordered" evidence="1">
    <location>
        <begin position="123"/>
        <end position="143"/>
    </location>
</feature>
<dbReference type="AlphaFoldDB" id="A0A2P5ELV3"/>
<dbReference type="OrthoDB" id="1937538at2759"/>
<dbReference type="InParanoid" id="A0A2P5ELV3"/>
<evidence type="ECO:0000256" key="1">
    <source>
        <dbReference type="SAM" id="MobiDB-lite"/>
    </source>
</evidence>